<keyword evidence="2" id="KW-0472">Membrane</keyword>
<sequence>MVLRPLIGAFTILLIAGATLLSFFVLLAGARDSAPLNNFYWLEAETSNIPGAHDFTRWTTYNFCGVSTDNKNFECSKNQADFPFDPVRNFGTEEGIPQEFIGTHKWYYLTRFAFPFYLISLFFTVITLFVSLFSLCSRLGSALAISANAISVFFWTIAASLSTACYSQAKGKFDQAHLGTKMFAFIWTTEFILLLTLFFFGFACCSRKQSSKVESYSEKQPRANKFFRTSRKSKSTGVTSAA</sequence>
<dbReference type="VEuPathDB" id="FungiDB:YALI1_F16478g"/>
<reference evidence="4 6" key="2">
    <citation type="submission" date="2018-07" db="EMBL/GenBank/DDBJ databases">
        <title>Draft Genome Assemblies for Five Robust Yarrowia lipolytica Strains Exhibiting High Lipid Production and Pentose Sugar Utilization and Sugar Alcohol Secretion from Undetoxified Lignocellulosic Biomass Hydrolysates.</title>
        <authorList>
            <consortium name="DOE Joint Genome Institute"/>
            <person name="Walker C."/>
            <person name="Ryu S."/>
            <person name="Na H."/>
            <person name="Zane M."/>
            <person name="LaButti K."/>
            <person name="Lipzen A."/>
            <person name="Haridas S."/>
            <person name="Barry K."/>
            <person name="Grigoriev I.V."/>
            <person name="Quarterman J."/>
            <person name="Slininger P."/>
            <person name="Dien B."/>
            <person name="Trinh C.T."/>
        </authorList>
    </citation>
    <scope>NUCLEOTIDE SEQUENCE [LARGE SCALE GENOMIC DNA]</scope>
    <source>
        <strain evidence="4 6">YB392</strain>
    </source>
</reference>
<dbReference type="Proteomes" id="UP000256601">
    <property type="component" value="Unassembled WGS sequence"/>
</dbReference>
<evidence type="ECO:0000313" key="6">
    <source>
        <dbReference type="Proteomes" id="UP000256601"/>
    </source>
</evidence>
<evidence type="ECO:0000313" key="4">
    <source>
        <dbReference type="EMBL" id="RDW27899.1"/>
    </source>
</evidence>
<proteinExistence type="predicted"/>
<feature type="transmembrane region" description="Helical" evidence="2">
    <location>
        <begin position="6"/>
        <end position="28"/>
    </location>
</feature>
<feature type="transmembrane region" description="Helical" evidence="2">
    <location>
        <begin position="114"/>
        <end position="135"/>
    </location>
</feature>
<dbReference type="InterPro" id="IPR009571">
    <property type="entry name" value="SUR7/Rim9-like_fungi"/>
</dbReference>
<dbReference type="GO" id="GO:0031505">
    <property type="term" value="P:fungal-type cell wall organization"/>
    <property type="evidence" value="ECO:0007669"/>
    <property type="project" value="TreeGrafter"/>
</dbReference>
<dbReference type="Pfam" id="PF06687">
    <property type="entry name" value="SUR7"/>
    <property type="match status" value="1"/>
</dbReference>
<dbReference type="EMBL" id="CP017558">
    <property type="protein sequence ID" value="AOW07065.1"/>
    <property type="molecule type" value="Genomic_DNA"/>
</dbReference>
<dbReference type="AlphaFoldDB" id="A0A1D8NN49"/>
<dbReference type="PANTHER" id="PTHR36414:SF1">
    <property type="entry name" value="PROTEIN SUR7"/>
    <property type="match status" value="1"/>
</dbReference>
<evidence type="ECO:0000313" key="3">
    <source>
        <dbReference type="EMBL" id="AOW07065.1"/>
    </source>
</evidence>
<evidence type="ECO:0000313" key="5">
    <source>
        <dbReference type="Proteomes" id="UP000182444"/>
    </source>
</evidence>
<dbReference type="EMBL" id="KZ858958">
    <property type="protein sequence ID" value="RDW27899.1"/>
    <property type="molecule type" value="Genomic_DNA"/>
</dbReference>
<dbReference type="PANTHER" id="PTHR36414">
    <property type="entry name" value="PROTEIN SUR7"/>
    <property type="match status" value="1"/>
</dbReference>
<feature type="region of interest" description="Disordered" evidence="1">
    <location>
        <begin position="212"/>
        <end position="242"/>
    </location>
</feature>
<dbReference type="VEuPathDB" id="FungiDB:YALI0_F12331g"/>
<dbReference type="GO" id="GO:0030866">
    <property type="term" value="P:cortical actin cytoskeleton organization"/>
    <property type="evidence" value="ECO:0007669"/>
    <property type="project" value="TreeGrafter"/>
</dbReference>
<dbReference type="OMA" id="FMWTAVA"/>
<dbReference type="GO" id="GO:0032185">
    <property type="term" value="P:septin cytoskeleton organization"/>
    <property type="evidence" value="ECO:0007669"/>
    <property type="project" value="TreeGrafter"/>
</dbReference>
<keyword evidence="2" id="KW-1133">Transmembrane helix</keyword>
<reference evidence="3 5" key="1">
    <citation type="journal article" date="2016" name="PLoS ONE">
        <title>Sequence Assembly of Yarrowia lipolytica Strain W29/CLIB89 Shows Transposable Element Diversity.</title>
        <authorList>
            <person name="Magnan C."/>
            <person name="Yu J."/>
            <person name="Chang I."/>
            <person name="Jahn E."/>
            <person name="Kanomata Y."/>
            <person name="Wu J."/>
            <person name="Zeller M."/>
            <person name="Oakes M."/>
            <person name="Baldi P."/>
            <person name="Sandmeyer S."/>
        </authorList>
    </citation>
    <scope>NUCLEOTIDE SEQUENCE [LARGE SCALE GENOMIC DNA]</scope>
    <source>
        <strain evidence="3">CLIB89</strain>
        <strain evidence="5">CLIB89(W29)</strain>
    </source>
</reference>
<dbReference type="GO" id="GO:0045121">
    <property type="term" value="C:membrane raft"/>
    <property type="evidence" value="ECO:0007669"/>
    <property type="project" value="TreeGrafter"/>
</dbReference>
<evidence type="ECO:0000256" key="2">
    <source>
        <dbReference type="SAM" id="Phobius"/>
    </source>
</evidence>
<dbReference type="Proteomes" id="UP000182444">
    <property type="component" value="Chromosome 1F"/>
</dbReference>
<keyword evidence="2" id="KW-0812">Transmembrane</keyword>
<protein>
    <submittedName>
        <fullName evidence="4">SUR7/PalI family-domain-containing protein</fullName>
    </submittedName>
</protein>
<dbReference type="GO" id="GO:0005938">
    <property type="term" value="C:cell cortex"/>
    <property type="evidence" value="ECO:0007669"/>
    <property type="project" value="TreeGrafter"/>
</dbReference>
<feature type="transmembrane region" description="Helical" evidence="2">
    <location>
        <begin position="141"/>
        <end position="161"/>
    </location>
</feature>
<name>A0A1D8NN49_YARLL</name>
<feature type="transmembrane region" description="Helical" evidence="2">
    <location>
        <begin position="182"/>
        <end position="203"/>
    </location>
</feature>
<dbReference type="GO" id="GO:0005886">
    <property type="term" value="C:plasma membrane"/>
    <property type="evidence" value="ECO:0007669"/>
    <property type="project" value="InterPro"/>
</dbReference>
<accession>A0A1D8NN49</accession>
<gene>
    <name evidence="4" type="ORF">B0I71DRAFT_128488</name>
    <name evidence="3" type="ORF">YALI1_F16478g</name>
</gene>
<dbReference type="GO" id="GO:0006897">
    <property type="term" value="P:endocytosis"/>
    <property type="evidence" value="ECO:0007669"/>
    <property type="project" value="TreeGrafter"/>
</dbReference>
<organism evidence="3 5">
    <name type="scientific">Yarrowia lipolytica</name>
    <name type="common">Candida lipolytica</name>
    <dbReference type="NCBI Taxonomy" id="4952"/>
    <lineage>
        <taxon>Eukaryota</taxon>
        <taxon>Fungi</taxon>
        <taxon>Dikarya</taxon>
        <taxon>Ascomycota</taxon>
        <taxon>Saccharomycotina</taxon>
        <taxon>Dipodascomycetes</taxon>
        <taxon>Dipodascales</taxon>
        <taxon>Dipodascales incertae sedis</taxon>
        <taxon>Yarrowia</taxon>
    </lineage>
</organism>
<dbReference type="eggNOG" id="ENOG502RKFF">
    <property type="taxonomic scope" value="Eukaryota"/>
</dbReference>
<evidence type="ECO:0000256" key="1">
    <source>
        <dbReference type="SAM" id="MobiDB-lite"/>
    </source>
</evidence>